<dbReference type="InterPro" id="IPR008979">
    <property type="entry name" value="Galactose-bd-like_sf"/>
</dbReference>
<accession>A0A9W9ZRZ9</accession>
<dbReference type="PROSITE" id="PS50022">
    <property type="entry name" value="FA58C_3"/>
    <property type="match status" value="1"/>
</dbReference>
<name>A0A9W9ZRZ9_9CNID</name>
<dbReference type="Gene3D" id="2.60.120.260">
    <property type="entry name" value="Galactose-binding domain-like"/>
    <property type="match status" value="2"/>
</dbReference>
<dbReference type="Proteomes" id="UP001163046">
    <property type="component" value="Unassembled WGS sequence"/>
</dbReference>
<dbReference type="InterPro" id="IPR000421">
    <property type="entry name" value="FA58C"/>
</dbReference>
<organism evidence="2 3">
    <name type="scientific">Desmophyllum pertusum</name>
    <dbReference type="NCBI Taxonomy" id="174260"/>
    <lineage>
        <taxon>Eukaryota</taxon>
        <taxon>Metazoa</taxon>
        <taxon>Cnidaria</taxon>
        <taxon>Anthozoa</taxon>
        <taxon>Hexacorallia</taxon>
        <taxon>Scleractinia</taxon>
        <taxon>Caryophylliina</taxon>
        <taxon>Caryophylliidae</taxon>
        <taxon>Desmophyllum</taxon>
    </lineage>
</organism>
<gene>
    <name evidence="2" type="ORF">OS493_013919</name>
</gene>
<protein>
    <recommendedName>
        <fullName evidence="1">F5/8 type C domain-containing protein</fullName>
    </recommendedName>
</protein>
<proteinExistence type="predicted"/>
<feature type="domain" description="F5/8 type C" evidence="1">
    <location>
        <begin position="214"/>
        <end position="306"/>
    </location>
</feature>
<reference evidence="2" key="1">
    <citation type="submission" date="2023-01" db="EMBL/GenBank/DDBJ databases">
        <title>Genome assembly of the deep-sea coral Lophelia pertusa.</title>
        <authorList>
            <person name="Herrera S."/>
            <person name="Cordes E."/>
        </authorList>
    </citation>
    <scope>NUCLEOTIDE SEQUENCE</scope>
    <source>
        <strain evidence="2">USNM1676648</strain>
        <tissue evidence="2">Polyp</tissue>
    </source>
</reference>
<comment type="caution">
    <text evidence="2">The sequence shown here is derived from an EMBL/GenBank/DDBJ whole genome shotgun (WGS) entry which is preliminary data.</text>
</comment>
<dbReference type="AlphaFoldDB" id="A0A9W9ZRZ9"/>
<evidence type="ECO:0000313" key="3">
    <source>
        <dbReference type="Proteomes" id="UP001163046"/>
    </source>
</evidence>
<evidence type="ECO:0000259" key="1">
    <source>
        <dbReference type="PROSITE" id="PS50022"/>
    </source>
</evidence>
<evidence type="ECO:0000313" key="2">
    <source>
        <dbReference type="EMBL" id="KAJ7385883.1"/>
    </source>
</evidence>
<keyword evidence="3" id="KW-1185">Reference proteome</keyword>
<dbReference type="EMBL" id="MU825879">
    <property type="protein sequence ID" value="KAJ7385883.1"/>
    <property type="molecule type" value="Genomic_DNA"/>
</dbReference>
<dbReference type="SUPFAM" id="SSF49785">
    <property type="entry name" value="Galactose-binding domain-like"/>
    <property type="match status" value="1"/>
</dbReference>
<sequence>MTGDQGDIFWRAAFVNLENFSRVYQIRFVHTLPEGNCNKNSQQCNVCKHQKCPAANIAIDGIKLECQKENKYVPFEVCKKRTAVLTGCEMLAVMASVTGPAYSVQTIGMEKYVTAIGLYHELIAIYEFEVVVNATYVVWKQMFAMSNQTNDVSFRVDEGDWQIWQPPHKSSHALWTQYYYQTFKLLPGIHTISLRQEEYGFRLSKLALVPVQISKWADLGMQSRHIPDGFLSAFPYSSNPEPRYGRLHANDAWCSSDINKGYVYFQVVLPQLALLSGISIQGGKDILQKSNDYWVKRYMSRIKVQV</sequence>